<reference evidence="1 2" key="1">
    <citation type="journal article" date="2008" name="Nat. Biotechnol.">
        <title>Genome sequencing and analysis of the biomass-degrading fungus Trichoderma reesei (syn. Hypocrea jecorina).</title>
        <authorList>
            <person name="Martinez D."/>
            <person name="Berka R.M."/>
            <person name="Henrissat B."/>
            <person name="Saloheimo M."/>
            <person name="Arvas M."/>
            <person name="Baker S.E."/>
            <person name="Chapman J."/>
            <person name="Chertkov O."/>
            <person name="Coutinho P.M."/>
            <person name="Cullen D."/>
            <person name="Danchin E.G."/>
            <person name="Grigoriev I.V."/>
            <person name="Harris P."/>
            <person name="Jackson M."/>
            <person name="Kubicek C.P."/>
            <person name="Han C.S."/>
            <person name="Ho I."/>
            <person name="Larrondo L.F."/>
            <person name="de Leon A.L."/>
            <person name="Magnuson J.K."/>
            <person name="Merino S."/>
            <person name="Misra M."/>
            <person name="Nelson B."/>
            <person name="Putnam N."/>
            <person name="Robbertse B."/>
            <person name="Salamov A.A."/>
            <person name="Schmoll M."/>
            <person name="Terry A."/>
            <person name="Thayer N."/>
            <person name="Westerholm-Parvinen A."/>
            <person name="Schoch C.L."/>
            <person name="Yao J."/>
            <person name="Barabote R."/>
            <person name="Nelson M.A."/>
            <person name="Detter C."/>
            <person name="Bruce D."/>
            <person name="Kuske C.R."/>
            <person name="Xie G."/>
            <person name="Richardson P."/>
            <person name="Rokhsar D.S."/>
            <person name="Lucas S.M."/>
            <person name="Rubin E.M."/>
            <person name="Dunn-Coleman N."/>
            <person name="Ward M."/>
            <person name="Brettin T.S."/>
        </authorList>
    </citation>
    <scope>NUCLEOTIDE SEQUENCE [LARGE SCALE GENOMIC DNA]</scope>
    <source>
        <strain evidence="1 2">QM6a</strain>
    </source>
</reference>
<dbReference type="AlphaFoldDB" id="G0RRA2"/>
<dbReference type="RefSeq" id="XP_006967780.1">
    <property type="nucleotide sequence ID" value="XM_006967718.1"/>
</dbReference>
<dbReference type="STRING" id="431241.G0RRA2"/>
<evidence type="ECO:0000313" key="1">
    <source>
        <dbReference type="EMBL" id="EGR46116.1"/>
    </source>
</evidence>
<accession>G0RRA2</accession>
<organism evidence="2">
    <name type="scientific">Hypocrea jecorina (strain QM6a)</name>
    <name type="common">Trichoderma reesei</name>
    <dbReference type="NCBI Taxonomy" id="431241"/>
    <lineage>
        <taxon>Eukaryota</taxon>
        <taxon>Fungi</taxon>
        <taxon>Dikarya</taxon>
        <taxon>Ascomycota</taxon>
        <taxon>Pezizomycotina</taxon>
        <taxon>Sordariomycetes</taxon>
        <taxon>Hypocreomycetidae</taxon>
        <taxon>Hypocreales</taxon>
        <taxon>Hypocreaceae</taxon>
        <taxon>Trichoderma</taxon>
    </lineage>
</organism>
<protein>
    <submittedName>
        <fullName evidence="1">Predicted protein</fullName>
    </submittedName>
</protein>
<sequence length="532" mass="60414">VLLYPKEEKSFHVTWKFQSAIQESFLQLRLQLPGLAQPPPLLLHPYDKSCRKLNPIPPQLCQTPIIISIRLQRPKQPTPFPSEAEVVIKGKGAAPLTAIATMAPAGLSTLPNELLYKICKNLCPHCANLPRSLPEDGYKLEDGRHALSCLSKTCRQLREIAQPILYHHVYTIRHWHFLRSIIARPDLAANVRELQYPGDSDSPFSGDLNADAVLRAQEELLKHMEGIDGTDINTINWADILDMILERLPNAEELSINIGNTHIEVFHADLESIRRLRLYSRSKDREHGDQMGSLLSVMPDLEELNISIDFRPEETYMLPFTELRSLDLEFSRWSASGLTTMINHCPQLERFRCYGVLGPGVYEDDLVWSLAQRILQPLKKTLKHVNFCRDTDFYPEEPSLSHYFGSFRELDGLETLWMDIGYILPDRSSPYDLTCPANTDELVALLPESLRLVYFCGIDDWWHGIEMLAQAIEGGHFPRLETVVVEQDGATLEESRRALAAVGVACESITCGTGDGRHLFPEGGFWDDCYWN</sequence>
<gene>
    <name evidence="1" type="ORF">TRIREDRAFT_110131</name>
</gene>
<dbReference type="VEuPathDB" id="FungiDB:TRIREDRAFT_110131"/>
<dbReference type="KEGG" id="tre:TRIREDRAFT_110131"/>
<name>G0RRA2_HYPJQ</name>
<dbReference type="InterPro" id="IPR032675">
    <property type="entry name" value="LRR_dom_sf"/>
</dbReference>
<dbReference type="HOGENOM" id="CLU_512503_0_0_1"/>
<dbReference type="eggNOG" id="ENOG502T6IA">
    <property type="taxonomic scope" value="Eukaryota"/>
</dbReference>
<keyword evidence="2" id="KW-1185">Reference proteome</keyword>
<proteinExistence type="predicted"/>
<dbReference type="Proteomes" id="UP000008984">
    <property type="component" value="Unassembled WGS sequence"/>
</dbReference>
<dbReference type="GeneID" id="18482039"/>
<evidence type="ECO:0000313" key="2">
    <source>
        <dbReference type="Proteomes" id="UP000008984"/>
    </source>
</evidence>
<dbReference type="EMBL" id="GL985074">
    <property type="protein sequence ID" value="EGR46116.1"/>
    <property type="molecule type" value="Genomic_DNA"/>
</dbReference>
<feature type="non-terminal residue" evidence="1">
    <location>
        <position position="1"/>
    </location>
</feature>
<dbReference type="OrthoDB" id="4757858at2759"/>
<dbReference type="Gene3D" id="3.80.10.10">
    <property type="entry name" value="Ribonuclease Inhibitor"/>
    <property type="match status" value="1"/>
</dbReference>
<dbReference type="SUPFAM" id="SSF52047">
    <property type="entry name" value="RNI-like"/>
    <property type="match status" value="1"/>
</dbReference>